<organism evidence="2 3">
    <name type="scientific">Dyella soli</name>
    <dbReference type="NCBI Taxonomy" id="522319"/>
    <lineage>
        <taxon>Bacteria</taxon>
        <taxon>Pseudomonadati</taxon>
        <taxon>Pseudomonadota</taxon>
        <taxon>Gammaproteobacteria</taxon>
        <taxon>Lysobacterales</taxon>
        <taxon>Rhodanobacteraceae</taxon>
        <taxon>Dyella</taxon>
    </lineage>
</organism>
<dbReference type="AlphaFoldDB" id="A0A4R0YGG3"/>
<feature type="chain" id="PRO_5020793480" evidence="1">
    <location>
        <begin position="19"/>
        <end position="149"/>
    </location>
</feature>
<name>A0A4R0YGG3_9GAMM</name>
<evidence type="ECO:0000313" key="3">
    <source>
        <dbReference type="Proteomes" id="UP000291822"/>
    </source>
</evidence>
<gene>
    <name evidence="2" type="ORF">EZM97_36505</name>
</gene>
<dbReference type="InterPro" id="IPR038695">
    <property type="entry name" value="Saro_0823-like_sf"/>
</dbReference>
<reference evidence="2 3" key="1">
    <citation type="submission" date="2019-02" db="EMBL/GenBank/DDBJ databases">
        <title>Dyella amyloliquefaciens sp. nov., isolated from forest soil.</title>
        <authorList>
            <person name="Gao Z.-H."/>
            <person name="Qiu L.-H."/>
        </authorList>
    </citation>
    <scope>NUCLEOTIDE SEQUENCE [LARGE SCALE GENOMIC DNA]</scope>
    <source>
        <strain evidence="2 3">KACC 12747</strain>
    </source>
</reference>
<accession>A0A4R0YGG3</accession>
<dbReference type="PANTHER" id="PTHR37953">
    <property type="entry name" value="UPF0127 PROTEIN MJ1496"/>
    <property type="match status" value="1"/>
</dbReference>
<keyword evidence="3" id="KW-1185">Reference proteome</keyword>
<dbReference type="RefSeq" id="WP_131152833.1">
    <property type="nucleotide sequence ID" value="NZ_SJTG01000008.1"/>
</dbReference>
<dbReference type="PANTHER" id="PTHR37953:SF1">
    <property type="entry name" value="UPF0127 PROTEIN MJ1496"/>
    <property type="match status" value="1"/>
</dbReference>
<sequence length="149" mass="16291">MKRMIAPLLFVWMGSAMAAPTPATPGVTLHGQRFSTEFATTDETRALGLMNRKELAADHSMLFIFADTDERSFWMKNTLIPLDILYFDANRKLVSMQLNVPPCKADPCPSYPSNAPARYVLELKAGTVSRIGAQVGDELSVEGSPGAVQ</sequence>
<evidence type="ECO:0000313" key="2">
    <source>
        <dbReference type="EMBL" id="TCI06014.1"/>
    </source>
</evidence>
<feature type="signal peptide" evidence="1">
    <location>
        <begin position="1"/>
        <end position="18"/>
    </location>
</feature>
<keyword evidence="1" id="KW-0732">Signal</keyword>
<proteinExistence type="predicted"/>
<dbReference type="InterPro" id="IPR003795">
    <property type="entry name" value="DUF192"/>
</dbReference>
<comment type="caution">
    <text evidence="2">The sequence shown here is derived from an EMBL/GenBank/DDBJ whole genome shotgun (WGS) entry which is preliminary data.</text>
</comment>
<protein>
    <submittedName>
        <fullName evidence="2">DUF192 domain-containing protein</fullName>
    </submittedName>
</protein>
<evidence type="ECO:0000256" key="1">
    <source>
        <dbReference type="SAM" id="SignalP"/>
    </source>
</evidence>
<dbReference type="EMBL" id="SJTG01000008">
    <property type="protein sequence ID" value="TCI06014.1"/>
    <property type="molecule type" value="Genomic_DNA"/>
</dbReference>
<dbReference type="Pfam" id="PF02643">
    <property type="entry name" value="DUF192"/>
    <property type="match status" value="1"/>
</dbReference>
<dbReference type="Gene3D" id="2.60.120.1140">
    <property type="entry name" value="Protein of unknown function DUF192"/>
    <property type="match status" value="1"/>
</dbReference>
<dbReference type="Proteomes" id="UP000291822">
    <property type="component" value="Unassembled WGS sequence"/>
</dbReference>